<organism evidence="2 3">
    <name type="scientific">Piloderma croceum (strain F 1598)</name>
    <dbReference type="NCBI Taxonomy" id="765440"/>
    <lineage>
        <taxon>Eukaryota</taxon>
        <taxon>Fungi</taxon>
        <taxon>Dikarya</taxon>
        <taxon>Basidiomycota</taxon>
        <taxon>Agaricomycotina</taxon>
        <taxon>Agaricomycetes</taxon>
        <taxon>Agaricomycetidae</taxon>
        <taxon>Atheliales</taxon>
        <taxon>Atheliaceae</taxon>
        <taxon>Piloderma</taxon>
    </lineage>
</organism>
<sequence length="497" mass="55908">MVLLKSVPRITLNKITLVFFVFSVIHCFVQGVLHSLLYSVDRHNSDTVMSIIHEANVPQREIAWLTGDSREFKLQLCTSIPTGMANNSCTTVFDSRQGNVSIPIPDGFRRSVEDVPLLRRLNVEQNLSDSLAPGETGGVNIKIQNMTVFLDNQCTRVLVYPAQLFNDLFGEDTVLIIIQFWILGISFIAILYESIPHLLSALVVRTLLIIGSAFATWRTAHIANYVRQLLIGENSPCGVDIFPTYFQTRFAYEISILVLNCVGLLLSSFISFKLLRSDNWKTFKATGPPKDIVRIHRLFMAFFVCLQLSSFTLLTAMSLWINTLMNGVMAVLFAKTRANLGLFITSATLLIPWIIMGWFAVLRKMKNTMIAFLFLGLFFIASWAVVFSSPLFRRTFASCPFFSSFTVVAFVIMIASWVLGIICWRNFNEGLAYHRSSNALFPLSSISRYSTVYVEEILRKENFRTGVLITKDVEQASFNVTADGTKFVLVGANAPHS</sequence>
<name>A0A0C3AU08_PILCF</name>
<keyword evidence="3" id="KW-1185">Reference proteome</keyword>
<dbReference type="HOGENOM" id="CLU_021809_2_0_1"/>
<dbReference type="EMBL" id="KN833025">
    <property type="protein sequence ID" value="KIM77423.1"/>
    <property type="molecule type" value="Genomic_DNA"/>
</dbReference>
<feature type="transmembrane region" description="Helical" evidence="1">
    <location>
        <begin position="298"/>
        <end position="321"/>
    </location>
</feature>
<dbReference type="GO" id="GO:0005794">
    <property type="term" value="C:Golgi apparatus"/>
    <property type="evidence" value="ECO:0007669"/>
    <property type="project" value="TreeGrafter"/>
</dbReference>
<proteinExistence type="predicted"/>
<feature type="transmembrane region" description="Helical" evidence="1">
    <location>
        <begin position="401"/>
        <end position="424"/>
    </location>
</feature>
<feature type="transmembrane region" description="Helical" evidence="1">
    <location>
        <begin position="12"/>
        <end position="33"/>
    </location>
</feature>
<feature type="transmembrane region" description="Helical" evidence="1">
    <location>
        <begin position="254"/>
        <end position="275"/>
    </location>
</feature>
<dbReference type="AlphaFoldDB" id="A0A0C3AU08"/>
<dbReference type="PANTHER" id="PTHR34391">
    <property type="entry name" value="UPF0658 GOLGI APPARATUS MEMBRANE PROTEIN C1952.10C-RELATED"/>
    <property type="match status" value="1"/>
</dbReference>
<accession>A0A0C3AU08</accession>
<evidence type="ECO:0000313" key="2">
    <source>
        <dbReference type="EMBL" id="KIM77423.1"/>
    </source>
</evidence>
<keyword evidence="1" id="KW-1133">Transmembrane helix</keyword>
<feature type="transmembrane region" description="Helical" evidence="1">
    <location>
        <begin position="369"/>
        <end position="389"/>
    </location>
</feature>
<dbReference type="InParanoid" id="A0A0C3AU08"/>
<evidence type="ECO:0000313" key="3">
    <source>
        <dbReference type="Proteomes" id="UP000054166"/>
    </source>
</evidence>
<feature type="transmembrane region" description="Helical" evidence="1">
    <location>
        <begin position="174"/>
        <end position="192"/>
    </location>
</feature>
<reference evidence="2 3" key="1">
    <citation type="submission" date="2014-04" db="EMBL/GenBank/DDBJ databases">
        <authorList>
            <consortium name="DOE Joint Genome Institute"/>
            <person name="Kuo A."/>
            <person name="Tarkka M."/>
            <person name="Buscot F."/>
            <person name="Kohler A."/>
            <person name="Nagy L.G."/>
            <person name="Floudas D."/>
            <person name="Copeland A."/>
            <person name="Barry K.W."/>
            <person name="Cichocki N."/>
            <person name="Veneault-Fourrey C."/>
            <person name="LaButti K."/>
            <person name="Lindquist E.A."/>
            <person name="Lipzen A."/>
            <person name="Lundell T."/>
            <person name="Morin E."/>
            <person name="Murat C."/>
            <person name="Sun H."/>
            <person name="Tunlid A."/>
            <person name="Henrissat B."/>
            <person name="Grigoriev I.V."/>
            <person name="Hibbett D.S."/>
            <person name="Martin F."/>
            <person name="Nordberg H.P."/>
            <person name="Cantor M.N."/>
            <person name="Hua S.X."/>
        </authorList>
    </citation>
    <scope>NUCLEOTIDE SEQUENCE [LARGE SCALE GENOMIC DNA]</scope>
    <source>
        <strain evidence="2 3">F 1598</strain>
    </source>
</reference>
<keyword evidence="1" id="KW-0812">Transmembrane</keyword>
<evidence type="ECO:0000256" key="1">
    <source>
        <dbReference type="SAM" id="Phobius"/>
    </source>
</evidence>
<dbReference type="InterPro" id="IPR040410">
    <property type="entry name" value="UPF0658_Golgi"/>
</dbReference>
<keyword evidence="1" id="KW-0472">Membrane</keyword>
<gene>
    <name evidence="2" type="ORF">PILCRDRAFT_620371</name>
</gene>
<dbReference type="OrthoDB" id="3263941at2759"/>
<dbReference type="PANTHER" id="PTHR34391:SF2">
    <property type="entry name" value="TRP C-TERMINAL DOMAIN-CONTAINING PROTEIN"/>
    <property type="match status" value="1"/>
</dbReference>
<feature type="transmembrane region" description="Helical" evidence="1">
    <location>
        <begin position="341"/>
        <end position="362"/>
    </location>
</feature>
<dbReference type="Proteomes" id="UP000054166">
    <property type="component" value="Unassembled WGS sequence"/>
</dbReference>
<protein>
    <submittedName>
        <fullName evidence="2">Uncharacterized protein</fullName>
    </submittedName>
</protein>
<reference evidence="3" key="2">
    <citation type="submission" date="2015-01" db="EMBL/GenBank/DDBJ databases">
        <title>Evolutionary Origins and Diversification of the Mycorrhizal Mutualists.</title>
        <authorList>
            <consortium name="DOE Joint Genome Institute"/>
            <consortium name="Mycorrhizal Genomics Consortium"/>
            <person name="Kohler A."/>
            <person name="Kuo A."/>
            <person name="Nagy L.G."/>
            <person name="Floudas D."/>
            <person name="Copeland A."/>
            <person name="Barry K.W."/>
            <person name="Cichocki N."/>
            <person name="Veneault-Fourrey C."/>
            <person name="LaButti K."/>
            <person name="Lindquist E.A."/>
            <person name="Lipzen A."/>
            <person name="Lundell T."/>
            <person name="Morin E."/>
            <person name="Murat C."/>
            <person name="Riley R."/>
            <person name="Ohm R."/>
            <person name="Sun H."/>
            <person name="Tunlid A."/>
            <person name="Henrissat B."/>
            <person name="Grigoriev I.V."/>
            <person name="Hibbett D.S."/>
            <person name="Martin F."/>
        </authorList>
    </citation>
    <scope>NUCLEOTIDE SEQUENCE [LARGE SCALE GENOMIC DNA]</scope>
    <source>
        <strain evidence="3">F 1598</strain>
    </source>
</reference>